<dbReference type="InterPro" id="IPR024655">
    <property type="entry name" value="Asl1_glyco_hydro_catalytic"/>
</dbReference>
<feature type="compositionally biased region" description="Low complexity" evidence="1">
    <location>
        <begin position="290"/>
        <end position="299"/>
    </location>
</feature>
<evidence type="ECO:0000256" key="1">
    <source>
        <dbReference type="SAM" id="MobiDB-lite"/>
    </source>
</evidence>
<dbReference type="GO" id="GO:0009277">
    <property type="term" value="C:fungal-type cell wall"/>
    <property type="evidence" value="ECO:0007669"/>
    <property type="project" value="TreeGrafter"/>
</dbReference>
<dbReference type="RefSeq" id="XP_016230404.1">
    <property type="nucleotide sequence ID" value="XM_016385460.1"/>
</dbReference>
<sequence length="314" mass="35260">MRDKARLPPPPPPPPKPKSLTGQRTNSQSQSQSSPSRKSKRGLGWPWDSAASQFKLYTPYYSTGRISWVFNWELWVPESIPPDIEWIPCVRTAANAKDIDAFLTDIIFGRGIKTEALLGFNEPEISDQANLSVGAAVDLWRNVLAAKTKFGLRIGSPGMSSDVSRSVPWLTDFLSRLNGDDGIDFLVVHWYGPRFEDFRTFLEHMHSTFKLPVWVNEFACSTMGNGEASQDEVMAFMDEALPWLDRCEWVERYAYYGHGQHKDVGSWVGRASNFTESAVEEPPSPPPPGTTSTTSTVVSDARRLSRVGRHYCEL</sequence>
<dbReference type="GeneID" id="27338232"/>
<proteinExistence type="predicted"/>
<organism evidence="3 4">
    <name type="scientific">Exophiala spinifera</name>
    <dbReference type="NCBI Taxonomy" id="91928"/>
    <lineage>
        <taxon>Eukaryota</taxon>
        <taxon>Fungi</taxon>
        <taxon>Dikarya</taxon>
        <taxon>Ascomycota</taxon>
        <taxon>Pezizomycotina</taxon>
        <taxon>Eurotiomycetes</taxon>
        <taxon>Chaetothyriomycetidae</taxon>
        <taxon>Chaetothyriales</taxon>
        <taxon>Herpotrichiellaceae</taxon>
        <taxon>Exophiala</taxon>
    </lineage>
</organism>
<feature type="compositionally biased region" description="Pro residues" evidence="1">
    <location>
        <begin position="7"/>
        <end position="17"/>
    </location>
</feature>
<protein>
    <recommendedName>
        <fullName evidence="2">Asl1-like glycosyl hydrolase catalytic domain-containing protein</fullName>
    </recommendedName>
</protein>
<accession>A0A0D2ATX1</accession>
<dbReference type="VEuPathDB" id="FungiDB:PV08_11149"/>
<dbReference type="OrthoDB" id="43654at2759"/>
<dbReference type="SUPFAM" id="SSF51445">
    <property type="entry name" value="(Trans)glycosidases"/>
    <property type="match status" value="1"/>
</dbReference>
<feature type="region of interest" description="Disordered" evidence="1">
    <location>
        <begin position="1"/>
        <end position="44"/>
    </location>
</feature>
<feature type="region of interest" description="Disordered" evidence="1">
    <location>
        <begin position="275"/>
        <end position="299"/>
    </location>
</feature>
<dbReference type="Gene3D" id="3.20.20.80">
    <property type="entry name" value="Glycosidases"/>
    <property type="match status" value="1"/>
</dbReference>
<dbReference type="STRING" id="91928.A0A0D2ATX1"/>
<keyword evidence="4" id="KW-1185">Reference proteome</keyword>
<dbReference type="EMBL" id="KN847500">
    <property type="protein sequence ID" value="KIW10188.1"/>
    <property type="molecule type" value="Genomic_DNA"/>
</dbReference>
<dbReference type="PANTHER" id="PTHR34154">
    <property type="entry name" value="ALKALI-SENSITIVE LINKAGE PROTEIN 1"/>
    <property type="match status" value="1"/>
</dbReference>
<feature type="compositionally biased region" description="Low complexity" evidence="1">
    <location>
        <begin position="27"/>
        <end position="36"/>
    </location>
</feature>
<dbReference type="Proteomes" id="UP000053328">
    <property type="component" value="Unassembled WGS sequence"/>
</dbReference>
<dbReference type="HOGENOM" id="CLU_040908_6_0_1"/>
<dbReference type="PANTHER" id="PTHR34154:SF3">
    <property type="entry name" value="ALKALI-SENSITIVE LINKAGE PROTEIN 1"/>
    <property type="match status" value="1"/>
</dbReference>
<dbReference type="InterPro" id="IPR017853">
    <property type="entry name" value="GH"/>
</dbReference>
<dbReference type="Pfam" id="PF11790">
    <property type="entry name" value="Glyco_hydro_cc"/>
    <property type="match status" value="1"/>
</dbReference>
<dbReference type="GO" id="GO:0071966">
    <property type="term" value="P:fungal-type cell wall polysaccharide metabolic process"/>
    <property type="evidence" value="ECO:0007669"/>
    <property type="project" value="TreeGrafter"/>
</dbReference>
<evidence type="ECO:0000313" key="4">
    <source>
        <dbReference type="Proteomes" id="UP000053328"/>
    </source>
</evidence>
<feature type="domain" description="Asl1-like glycosyl hydrolase catalytic" evidence="2">
    <location>
        <begin position="61"/>
        <end position="260"/>
    </location>
</feature>
<dbReference type="InterPro" id="IPR053183">
    <property type="entry name" value="ASL1"/>
</dbReference>
<dbReference type="AlphaFoldDB" id="A0A0D2ATX1"/>
<evidence type="ECO:0000313" key="3">
    <source>
        <dbReference type="EMBL" id="KIW10188.1"/>
    </source>
</evidence>
<evidence type="ECO:0000259" key="2">
    <source>
        <dbReference type="Pfam" id="PF11790"/>
    </source>
</evidence>
<name>A0A0D2ATX1_9EURO</name>
<gene>
    <name evidence="3" type="ORF">PV08_11149</name>
</gene>
<reference evidence="3 4" key="1">
    <citation type="submission" date="2015-01" db="EMBL/GenBank/DDBJ databases">
        <title>The Genome Sequence of Exophiala spinifera CBS89968.</title>
        <authorList>
            <consortium name="The Broad Institute Genomics Platform"/>
            <person name="Cuomo C."/>
            <person name="de Hoog S."/>
            <person name="Gorbushina A."/>
            <person name="Stielow B."/>
            <person name="Teixiera M."/>
            <person name="Abouelleil A."/>
            <person name="Chapman S.B."/>
            <person name="Priest M."/>
            <person name="Young S.K."/>
            <person name="Wortman J."/>
            <person name="Nusbaum C."/>
            <person name="Birren B."/>
        </authorList>
    </citation>
    <scope>NUCLEOTIDE SEQUENCE [LARGE SCALE GENOMIC DNA]</scope>
    <source>
        <strain evidence="3 4">CBS 89968</strain>
    </source>
</reference>